<dbReference type="EMBL" id="BAABDE010000028">
    <property type="protein sequence ID" value="GAA3828388.1"/>
    <property type="molecule type" value="Genomic_DNA"/>
</dbReference>
<evidence type="ECO:0000313" key="4">
    <source>
        <dbReference type="Proteomes" id="UP001501009"/>
    </source>
</evidence>
<accession>A0ABP7IVW7</accession>
<sequence length="208" mass="21914">MLLLGSGAVCLGIEVGAGILLHVTQSIWVALVVYPVLYFLAFYLLGVMVPSMEEPEGWAILALLVLPISALVVMHLTYSGLDQRAMHARGQEVRATVTDTYWVDQGADPPLFVAELKDPSGRPVPGRVYGEKVKVGQTITVTVDPEGKVPLSTGGRPAGSGKFLGAGIAAGVEILLLAWAAVRGTADRLAEKATAEAERAQEPEDSPA</sequence>
<keyword evidence="2" id="KW-0812">Transmembrane</keyword>
<proteinExistence type="predicted"/>
<organism evidence="3 4">
    <name type="scientific">Streptomyces coacervatus</name>
    <dbReference type="NCBI Taxonomy" id="647381"/>
    <lineage>
        <taxon>Bacteria</taxon>
        <taxon>Bacillati</taxon>
        <taxon>Actinomycetota</taxon>
        <taxon>Actinomycetes</taxon>
        <taxon>Kitasatosporales</taxon>
        <taxon>Streptomycetaceae</taxon>
        <taxon>Streptomyces</taxon>
    </lineage>
</organism>
<feature type="transmembrane region" description="Helical" evidence="2">
    <location>
        <begin position="58"/>
        <end position="78"/>
    </location>
</feature>
<feature type="region of interest" description="Disordered" evidence="1">
    <location>
        <begin position="188"/>
        <end position="208"/>
    </location>
</feature>
<evidence type="ECO:0000256" key="1">
    <source>
        <dbReference type="SAM" id="MobiDB-lite"/>
    </source>
</evidence>
<gene>
    <name evidence="3" type="ORF">GCM10022403_072070</name>
</gene>
<comment type="caution">
    <text evidence="3">The sequence shown here is derived from an EMBL/GenBank/DDBJ whole genome shotgun (WGS) entry which is preliminary data.</text>
</comment>
<keyword evidence="2" id="KW-1133">Transmembrane helix</keyword>
<feature type="transmembrane region" description="Helical" evidence="2">
    <location>
        <begin position="163"/>
        <end position="182"/>
    </location>
</feature>
<evidence type="ECO:0008006" key="5">
    <source>
        <dbReference type="Google" id="ProtNLM"/>
    </source>
</evidence>
<reference evidence="4" key="1">
    <citation type="journal article" date="2019" name="Int. J. Syst. Evol. Microbiol.">
        <title>The Global Catalogue of Microorganisms (GCM) 10K type strain sequencing project: providing services to taxonomists for standard genome sequencing and annotation.</title>
        <authorList>
            <consortium name="The Broad Institute Genomics Platform"/>
            <consortium name="The Broad Institute Genome Sequencing Center for Infectious Disease"/>
            <person name="Wu L."/>
            <person name="Ma J."/>
        </authorList>
    </citation>
    <scope>NUCLEOTIDE SEQUENCE [LARGE SCALE GENOMIC DNA]</scope>
    <source>
        <strain evidence="4">JCM 17138</strain>
    </source>
</reference>
<feature type="compositionally biased region" description="Basic and acidic residues" evidence="1">
    <location>
        <begin position="188"/>
        <end position="202"/>
    </location>
</feature>
<protein>
    <recommendedName>
        <fullName evidence="5">DUF3592 domain-containing protein</fullName>
    </recommendedName>
</protein>
<evidence type="ECO:0000313" key="3">
    <source>
        <dbReference type="EMBL" id="GAA3828388.1"/>
    </source>
</evidence>
<feature type="transmembrane region" description="Helical" evidence="2">
    <location>
        <begin position="27"/>
        <end position="46"/>
    </location>
</feature>
<dbReference type="Proteomes" id="UP001501009">
    <property type="component" value="Unassembled WGS sequence"/>
</dbReference>
<keyword evidence="2" id="KW-0472">Membrane</keyword>
<keyword evidence="4" id="KW-1185">Reference proteome</keyword>
<name>A0ABP7IVW7_9ACTN</name>
<evidence type="ECO:0000256" key="2">
    <source>
        <dbReference type="SAM" id="Phobius"/>
    </source>
</evidence>